<keyword evidence="3 7" id="KW-0863">Zinc-finger</keyword>
<evidence type="ECO:0000256" key="2">
    <source>
        <dbReference type="ARBA" id="ARBA00022741"/>
    </source>
</evidence>
<proteinExistence type="predicted"/>
<evidence type="ECO:0000256" key="6">
    <source>
        <dbReference type="ARBA" id="ARBA00022840"/>
    </source>
</evidence>
<dbReference type="Gene3D" id="3.40.50.10810">
    <property type="entry name" value="Tandem AAA-ATPase domain"/>
    <property type="match status" value="2"/>
</dbReference>
<dbReference type="Proteomes" id="UP001498398">
    <property type="component" value="Unassembled WGS sequence"/>
</dbReference>
<dbReference type="InterPro" id="IPR059033">
    <property type="entry name" value="C144_05_dom"/>
</dbReference>
<dbReference type="Pfam" id="PF26021">
    <property type="entry name" value="Ferritin_C144_05"/>
    <property type="match status" value="1"/>
</dbReference>
<dbReference type="Gene3D" id="3.30.40.10">
    <property type="entry name" value="Zinc/RING finger domain, C3HC4 (zinc finger)"/>
    <property type="match status" value="1"/>
</dbReference>
<evidence type="ECO:0000256" key="4">
    <source>
        <dbReference type="ARBA" id="ARBA00022801"/>
    </source>
</evidence>
<feature type="coiled-coil region" evidence="8">
    <location>
        <begin position="527"/>
        <end position="554"/>
    </location>
</feature>
<evidence type="ECO:0000256" key="9">
    <source>
        <dbReference type="SAM" id="MobiDB-lite"/>
    </source>
</evidence>
<dbReference type="SMART" id="SM00487">
    <property type="entry name" value="DEXDc"/>
    <property type="match status" value="1"/>
</dbReference>
<evidence type="ECO:0000313" key="12">
    <source>
        <dbReference type="EMBL" id="KAK7460694.1"/>
    </source>
</evidence>
<keyword evidence="8" id="KW-0175">Coiled coil</keyword>
<dbReference type="PROSITE" id="PS51192">
    <property type="entry name" value="HELICASE_ATP_BIND_1"/>
    <property type="match status" value="1"/>
</dbReference>
<evidence type="ECO:0000256" key="3">
    <source>
        <dbReference type="ARBA" id="ARBA00022771"/>
    </source>
</evidence>
<keyword evidence="5" id="KW-0862">Zinc</keyword>
<dbReference type="InterPro" id="IPR001841">
    <property type="entry name" value="Znf_RING"/>
</dbReference>
<keyword evidence="6" id="KW-0067">ATP-binding</keyword>
<dbReference type="Pfam" id="PF00176">
    <property type="entry name" value="SNF2-rel_dom"/>
    <property type="match status" value="1"/>
</dbReference>
<evidence type="ECO:0008006" key="14">
    <source>
        <dbReference type="Google" id="ProtNLM"/>
    </source>
</evidence>
<accession>A0ABR1JLG4</accession>
<evidence type="ECO:0000256" key="8">
    <source>
        <dbReference type="SAM" id="Coils"/>
    </source>
</evidence>
<feature type="region of interest" description="Disordered" evidence="9">
    <location>
        <begin position="1669"/>
        <end position="1690"/>
    </location>
</feature>
<dbReference type="InterPro" id="IPR038718">
    <property type="entry name" value="SNF2-like_sf"/>
</dbReference>
<dbReference type="InterPro" id="IPR014001">
    <property type="entry name" value="Helicase_ATP-bd"/>
</dbReference>
<evidence type="ECO:0000256" key="5">
    <source>
        <dbReference type="ARBA" id="ARBA00022833"/>
    </source>
</evidence>
<evidence type="ECO:0000259" key="11">
    <source>
        <dbReference type="PROSITE" id="PS51192"/>
    </source>
</evidence>
<dbReference type="InterPro" id="IPR017907">
    <property type="entry name" value="Znf_RING_CS"/>
</dbReference>
<protein>
    <recommendedName>
        <fullName evidence="14">RING-type domain-containing protein</fullName>
    </recommendedName>
</protein>
<evidence type="ECO:0000259" key="10">
    <source>
        <dbReference type="PROSITE" id="PS50089"/>
    </source>
</evidence>
<keyword evidence="2" id="KW-0547">Nucleotide-binding</keyword>
<reference evidence="12 13" key="1">
    <citation type="submission" date="2024-01" db="EMBL/GenBank/DDBJ databases">
        <title>A draft genome for the cacao thread blight pathogen Marasmiellus scandens.</title>
        <authorList>
            <person name="Baruah I.K."/>
            <person name="Leung J."/>
            <person name="Bukari Y."/>
            <person name="Amoako-Attah I."/>
            <person name="Meinhardt L.W."/>
            <person name="Bailey B.A."/>
            <person name="Cohen S.P."/>
        </authorList>
    </citation>
    <scope>NUCLEOTIDE SEQUENCE [LARGE SCALE GENOMIC DNA]</scope>
    <source>
        <strain evidence="12 13">GH-19</strain>
    </source>
</reference>
<feature type="domain" description="RING-type" evidence="10">
    <location>
        <begin position="1343"/>
        <end position="1383"/>
    </location>
</feature>
<dbReference type="CDD" id="cd18793">
    <property type="entry name" value="SF2_C_SNF"/>
    <property type="match status" value="1"/>
</dbReference>
<dbReference type="SUPFAM" id="SSF52540">
    <property type="entry name" value="P-loop containing nucleoside triphosphate hydrolases"/>
    <property type="match status" value="2"/>
</dbReference>
<feature type="compositionally biased region" description="Polar residues" evidence="9">
    <location>
        <begin position="82"/>
        <end position="94"/>
    </location>
</feature>
<keyword evidence="4" id="KW-0378">Hydrolase</keyword>
<dbReference type="PROSITE" id="PS00518">
    <property type="entry name" value="ZF_RING_1"/>
    <property type="match status" value="1"/>
</dbReference>
<organism evidence="12 13">
    <name type="scientific">Marasmiellus scandens</name>
    <dbReference type="NCBI Taxonomy" id="2682957"/>
    <lineage>
        <taxon>Eukaryota</taxon>
        <taxon>Fungi</taxon>
        <taxon>Dikarya</taxon>
        <taxon>Basidiomycota</taxon>
        <taxon>Agaricomycotina</taxon>
        <taxon>Agaricomycetes</taxon>
        <taxon>Agaricomycetidae</taxon>
        <taxon>Agaricales</taxon>
        <taxon>Marasmiineae</taxon>
        <taxon>Omphalotaceae</taxon>
        <taxon>Marasmiellus</taxon>
    </lineage>
</organism>
<dbReference type="PROSITE" id="PS50089">
    <property type="entry name" value="ZF_RING_2"/>
    <property type="match status" value="1"/>
</dbReference>
<evidence type="ECO:0000256" key="1">
    <source>
        <dbReference type="ARBA" id="ARBA00022723"/>
    </source>
</evidence>
<gene>
    <name evidence="12" type="ORF">VKT23_009409</name>
</gene>
<feature type="region of interest" description="Disordered" evidence="9">
    <location>
        <begin position="48"/>
        <end position="99"/>
    </location>
</feature>
<dbReference type="InterPro" id="IPR013083">
    <property type="entry name" value="Znf_RING/FYVE/PHD"/>
</dbReference>
<feature type="region of interest" description="Disordered" evidence="9">
    <location>
        <begin position="906"/>
        <end position="970"/>
    </location>
</feature>
<dbReference type="InterPro" id="IPR027417">
    <property type="entry name" value="P-loop_NTPase"/>
</dbReference>
<comment type="caution">
    <text evidence="12">The sequence shown here is derived from an EMBL/GenBank/DDBJ whole genome shotgun (WGS) entry which is preliminary data.</text>
</comment>
<evidence type="ECO:0000313" key="13">
    <source>
        <dbReference type="Proteomes" id="UP001498398"/>
    </source>
</evidence>
<keyword evidence="13" id="KW-1185">Reference proteome</keyword>
<dbReference type="EMBL" id="JBANRG010000015">
    <property type="protein sequence ID" value="KAK7460694.1"/>
    <property type="molecule type" value="Genomic_DNA"/>
</dbReference>
<dbReference type="InterPro" id="IPR049730">
    <property type="entry name" value="SNF2/RAD54-like_C"/>
</dbReference>
<dbReference type="InterPro" id="IPR000330">
    <property type="entry name" value="SNF2_N"/>
</dbReference>
<feature type="compositionally biased region" description="Basic and acidic residues" evidence="9">
    <location>
        <begin position="921"/>
        <end position="930"/>
    </location>
</feature>
<name>A0ABR1JLG4_9AGAR</name>
<feature type="compositionally biased region" description="Acidic residues" evidence="9">
    <location>
        <begin position="936"/>
        <end position="952"/>
    </location>
</feature>
<feature type="compositionally biased region" description="Basic and acidic residues" evidence="9">
    <location>
        <begin position="953"/>
        <end position="970"/>
    </location>
</feature>
<dbReference type="InterPro" id="IPR052583">
    <property type="entry name" value="ATP-helicase/E3_Ub-Ligase"/>
</dbReference>
<dbReference type="PANTHER" id="PTHR45865:SF1">
    <property type="entry name" value="E3 UBIQUITIN-PROTEIN LIGASE SHPRH"/>
    <property type="match status" value="1"/>
</dbReference>
<feature type="domain" description="Helicase ATP-binding" evidence="11">
    <location>
        <begin position="425"/>
        <end position="693"/>
    </location>
</feature>
<dbReference type="Gene3D" id="3.40.50.300">
    <property type="entry name" value="P-loop containing nucleotide triphosphate hydrolases"/>
    <property type="match status" value="2"/>
</dbReference>
<dbReference type="SUPFAM" id="SSF57850">
    <property type="entry name" value="RING/U-box"/>
    <property type="match status" value="1"/>
</dbReference>
<keyword evidence="1" id="KW-0479">Metal-binding</keyword>
<dbReference type="PANTHER" id="PTHR45865">
    <property type="entry name" value="E3 UBIQUITIN-PROTEIN LIGASE SHPRH FAMILY MEMBER"/>
    <property type="match status" value="1"/>
</dbReference>
<sequence length="1690" mass="190515">MREPSVSYHNQSIRALPSSIGAPSYHHYRPWLHLRNVINVICPKVKEERDSLDDASDDPVLVGNGKKRALPAPSGSKKRSKTLSGSPRNETSGNPYPEMPAGYAYPELTFFDGMSDGPDELGVHVHHHVFEIQFSSDVPEQGSATAFAGNDYAHKEDWEAEERWFIEELRRMYGGVADPFTIELGEVGISTMQSVSSRFVVASPSPSGAAQWLVLIPACDPDGVDVDALDLHRSSRDLLHAFITLSKQSRAKLDLKLKMVVLPETAYDSSRNELPFRLQIQVDFSLLVPRIFEPFKDRWSITEFEDARRRVLLFLYPSPPPPPSFEGTINVPFYYSVMKPAPALPTKAMENAVQPRELVPTLLPFQRRTVVWMLNREGMDVSRNGAVVQKDDSSDYTFWEEVHEGNQTWYLNRLTGVLSPSLPSVGSDFSTYGGILAEEPGLGKTVETIALIALNPPPEDRNPTRKSWDPETELDVKAVKSTLIVTPAALATQWQDEFKTHAPHLKVLFYDGWSNVKVPISQSQIDKEKERRAQEKLKARRRAARAESRAASEKNIAKKGRASKKAVKVDVDDVDLKDEDEEEIVDWVAFAHSFDVVITTYNVLQGDLNVARAPPTRPRREGVVYSNVDRPRSPLVMVEWNRVVMDEVQMAGGGKTEDMVSLIPRLTSFAVSGTPARTQVADLIHVLKFLRINQFIGGQKMWHRLLLPGYASLFADFFGHYSVRTMKSTVKDELTIPQQTRYLVGIEMGRVERHVYDQTLEEVLLELGLDARGVAASQGWEIDGALLRSSIRKLRGICTHPQVGQLFRQNEKSNKPGTLKSMAEVLETMKEQNWRNMMDDWKSKAQGLVMIAQLQQMESRSKNQFNEVLETLNAAEKETLKVRQEIESALAEHKAKGEILKKEAAALRAQRGPGPGLNDTGKGKGKEREMSPLSGSEEEEYDDEEDDEDAEDDKGLPKTPAGKEHRDRGKALRQRLREIQIVLHRVKFLQGDVYHNLAQAAHEEKAYEDAEGLRKNILKFTAQKAEEIMSQIKTLKRNTTRKGLNEKELLIPVPYLEQGGIRSAEPIEELHEIIEDVLNPQSEILWEWRAKLVTLLTRSLNAGEGDSADGAEYQRTLDNQAEAEIYLQAFQALLADRREALTSERTLLAAHDDRETKQRKTKAALKAIAAAEEEILPVDVQLEPEHQVLQKELASTRRDLVKQLKERSVKSILVQLSEALLRIHRENDPEKTLLTNAVRDLRHLMTSQQNHLLELDSDISVLRKAFNQRVLYFRQLQEISDSVADVQFEGTRQEALADAQNQQGEFEAKLNTSRARQRYLDHLTKNQGDGSGNEHEDDEEKCCILCRCEFERGYITLCAHIFCEGCMNAWMKKPQGKVCPVCRVPIDLDNLQRFSFTSPEQPPPQIKNGEIAPRSRRKIEYNTIDPKVFGDIQSVESYGDFGAKIQTLVRHLLHIQLTDPGSKSIVFSAWADSLHIVERALRENGIKTLRIDQGGRGKGAANKFKTDPDILVLLLHGERENAGLNITCASRVFLLESVVHHGFELQAIARVDRMGQTRSTEVYCYYAEDTIEKNILDLAARRGLSLYTKENSTGTVNVSTFVADQEKKVEAPTKKKTGKAQKGDFISRIDDMLAILFPHMYEDVEYLIAEEDAVMGNITNTHEHNAAEARRLGKRPSGHVNAVAGPSRLR</sequence>
<evidence type="ECO:0000256" key="7">
    <source>
        <dbReference type="PROSITE-ProRule" id="PRU00175"/>
    </source>
</evidence>